<sequence>MNRAVEALPGPVTAAVHSSLEQLSEHFCWRLACTPAERDEVFALRYRVYCAELGWEDDSHCPMGMERDEFDAQASQALMVHRGSGHIVGCVRVVFAGDHDVAHGLPFAQIFGDRLAALTTADAELAHIFDQPQALCEFSRFAVASEFRRRRIDGPAPEGLPLHRLKVHDEDQRMVADARSGVPALAMGLVFAAAAIFLHSDARYAFALMAPALARLLAHGGFRLHAVSPPVEHRGRRRLYLIERGEGLSRTSPAALTAIATAHWHLYGRLPEDLPLPEGFSVIPDGVSRCVPGHCAAELIDGRCWCNFRGAGDPRGQH</sequence>
<accession>A0A317MW76</accession>
<gene>
    <name evidence="1" type="ORF">C7443_10349</name>
</gene>
<keyword evidence="2" id="KW-1185">Reference proteome</keyword>
<dbReference type="AlphaFoldDB" id="A0A317MW76"/>
<name>A0A317MW76_9GAMM</name>
<comment type="caution">
    <text evidence="1">The sequence shown here is derived from an EMBL/GenBank/DDBJ whole genome shotgun (WGS) entry which is preliminary data.</text>
</comment>
<proteinExistence type="predicted"/>
<dbReference type="EMBL" id="QGTJ01000003">
    <property type="protein sequence ID" value="PWV63125.1"/>
    <property type="molecule type" value="Genomic_DNA"/>
</dbReference>
<dbReference type="NCBIfam" id="TIGR03694">
    <property type="entry name" value="exosort_acyl"/>
    <property type="match status" value="1"/>
</dbReference>
<protein>
    <submittedName>
        <fullName evidence="1">N-acyl amino acid synthase of PEP-CTERM/exosortase system</fullName>
    </submittedName>
</protein>
<dbReference type="Gene3D" id="3.40.630.30">
    <property type="match status" value="1"/>
</dbReference>
<dbReference type="InterPro" id="IPR016181">
    <property type="entry name" value="Acyl_CoA_acyltransferase"/>
</dbReference>
<dbReference type="OrthoDB" id="582214at2"/>
<dbReference type="SUPFAM" id="SSF55729">
    <property type="entry name" value="Acyl-CoA N-acyltransferases (Nat)"/>
    <property type="match status" value="1"/>
</dbReference>
<dbReference type="Proteomes" id="UP000246569">
    <property type="component" value="Unassembled WGS sequence"/>
</dbReference>
<reference evidence="1 2" key="1">
    <citation type="submission" date="2018-05" db="EMBL/GenBank/DDBJ databases">
        <title>Genomic Encyclopedia of Type Strains, Phase IV (KMG-IV): sequencing the most valuable type-strain genomes for metagenomic binning, comparative biology and taxonomic classification.</title>
        <authorList>
            <person name="Goeker M."/>
        </authorList>
    </citation>
    <scope>NUCLEOTIDE SEQUENCE [LARGE SCALE GENOMIC DNA]</scope>
    <source>
        <strain evidence="1 2">DSM 23606</strain>
    </source>
</reference>
<evidence type="ECO:0000313" key="1">
    <source>
        <dbReference type="EMBL" id="PWV63125.1"/>
    </source>
</evidence>
<evidence type="ECO:0000313" key="2">
    <source>
        <dbReference type="Proteomes" id="UP000246569"/>
    </source>
</evidence>
<dbReference type="RefSeq" id="WP_110017639.1">
    <property type="nucleotide sequence ID" value="NZ_QGTJ01000003.1"/>
</dbReference>
<organism evidence="1 2">
    <name type="scientific">Plasticicumulans acidivorans</name>
    <dbReference type="NCBI Taxonomy" id="886464"/>
    <lineage>
        <taxon>Bacteria</taxon>
        <taxon>Pseudomonadati</taxon>
        <taxon>Pseudomonadota</taxon>
        <taxon>Gammaproteobacteria</taxon>
        <taxon>Candidatus Competibacteraceae</taxon>
        <taxon>Plasticicumulans</taxon>
    </lineage>
</organism>
<dbReference type="Pfam" id="PF13444">
    <property type="entry name" value="Acetyltransf_5"/>
    <property type="match status" value="1"/>
</dbReference>
<dbReference type="InterPro" id="IPR022484">
    <property type="entry name" value="PEP-CTERM/exosrtase_acylTfrase"/>
</dbReference>